<dbReference type="Proteomes" id="UP000094067">
    <property type="component" value="Unassembled WGS sequence"/>
</dbReference>
<evidence type="ECO:0000313" key="3">
    <source>
        <dbReference type="Proteomes" id="UP000094067"/>
    </source>
</evidence>
<dbReference type="RefSeq" id="WP_069151825.1">
    <property type="nucleotide sequence ID" value="NZ_MCGH01000002.1"/>
</dbReference>
<sequence>MKMIAGIVLYQPDINRLQENLVAIIPQVDEVLLIDNASCNINEIEKLLKSYSSCVLIKNTSNLGVASALNEIFYYAKSKGYGWFLTLDQDSVCSVDLIKVYERYLQFENIGIITSKAIDRNFVLEEEFGAGERYRYVIYCITSGALMNVDACLKCGGWDEQLFIDNVDGDICINMKIHGFKVLSINYNGILHEVGHGRNVRFLWMKDCIYNHSSDRQYYMARNRIYVARKYPSEFSIFKELIKEFRNFRLILFFENEKKKKIAARFKGIIDGFKMPIKSSYCHDKG</sequence>
<organism evidence="2 3">
    <name type="scientific">Eisenbergiella tayi</name>
    <dbReference type="NCBI Taxonomy" id="1432052"/>
    <lineage>
        <taxon>Bacteria</taxon>
        <taxon>Bacillati</taxon>
        <taxon>Bacillota</taxon>
        <taxon>Clostridia</taxon>
        <taxon>Lachnospirales</taxon>
        <taxon>Lachnospiraceae</taxon>
        <taxon>Eisenbergiella</taxon>
    </lineage>
</organism>
<dbReference type="EMBL" id="MCGH01000002">
    <property type="protein sequence ID" value="ODM05617.1"/>
    <property type="molecule type" value="Genomic_DNA"/>
</dbReference>
<dbReference type="SUPFAM" id="SSF53448">
    <property type="entry name" value="Nucleotide-diphospho-sugar transferases"/>
    <property type="match status" value="1"/>
</dbReference>
<dbReference type="InterPro" id="IPR029044">
    <property type="entry name" value="Nucleotide-diphossugar_trans"/>
</dbReference>
<evidence type="ECO:0000259" key="1">
    <source>
        <dbReference type="Pfam" id="PF00535"/>
    </source>
</evidence>
<comment type="caution">
    <text evidence="2">The sequence shown here is derived from an EMBL/GenBank/DDBJ whole genome shotgun (WGS) entry which is preliminary data.</text>
</comment>
<feature type="domain" description="Glycosyltransferase 2-like" evidence="1">
    <location>
        <begin position="16"/>
        <end position="110"/>
    </location>
</feature>
<dbReference type="PATRIC" id="fig|1432052.4.peg.1688"/>
<accession>A0A1E3AAU7</accession>
<evidence type="ECO:0000313" key="2">
    <source>
        <dbReference type="EMBL" id="ODM05617.1"/>
    </source>
</evidence>
<dbReference type="InterPro" id="IPR001173">
    <property type="entry name" value="Glyco_trans_2-like"/>
</dbReference>
<dbReference type="GO" id="GO:0016740">
    <property type="term" value="F:transferase activity"/>
    <property type="evidence" value="ECO:0007669"/>
    <property type="project" value="UniProtKB-KW"/>
</dbReference>
<protein>
    <submittedName>
        <fullName evidence="2">Glycosyl transferase family 2</fullName>
    </submittedName>
</protein>
<reference evidence="2 3" key="1">
    <citation type="submission" date="2016-07" db="EMBL/GenBank/DDBJ databases">
        <title>Characterization of isolates of Eisenbergiella tayi derived from blood cultures, using whole genome sequencing.</title>
        <authorList>
            <person name="Burdz T."/>
            <person name="Wiebe D."/>
            <person name="Huynh C."/>
            <person name="Bernard K."/>
        </authorList>
    </citation>
    <scope>NUCLEOTIDE SEQUENCE [LARGE SCALE GENOMIC DNA]</scope>
    <source>
        <strain evidence="2 3">NML 110608</strain>
    </source>
</reference>
<dbReference type="AlphaFoldDB" id="A0A1E3AAU7"/>
<dbReference type="Gene3D" id="3.90.550.10">
    <property type="entry name" value="Spore Coat Polysaccharide Biosynthesis Protein SpsA, Chain A"/>
    <property type="match status" value="1"/>
</dbReference>
<dbReference type="Pfam" id="PF00535">
    <property type="entry name" value="Glycos_transf_2"/>
    <property type="match status" value="1"/>
</dbReference>
<name>A0A1E3AAU7_9FIRM</name>
<gene>
    <name evidence="2" type="ORF">BEI61_01506</name>
</gene>
<proteinExistence type="predicted"/>
<keyword evidence="2" id="KW-0808">Transferase</keyword>